<dbReference type="Proteomes" id="UP001174691">
    <property type="component" value="Unassembled WGS sequence"/>
</dbReference>
<accession>A0AA38RRL6</accession>
<organism evidence="1 2">
    <name type="scientific">Coniochaeta hoffmannii</name>
    <dbReference type="NCBI Taxonomy" id="91930"/>
    <lineage>
        <taxon>Eukaryota</taxon>
        <taxon>Fungi</taxon>
        <taxon>Dikarya</taxon>
        <taxon>Ascomycota</taxon>
        <taxon>Pezizomycotina</taxon>
        <taxon>Sordariomycetes</taxon>
        <taxon>Sordariomycetidae</taxon>
        <taxon>Coniochaetales</taxon>
        <taxon>Coniochaetaceae</taxon>
        <taxon>Coniochaeta</taxon>
    </lineage>
</organism>
<name>A0AA38RRL6_9PEZI</name>
<keyword evidence="2" id="KW-1185">Reference proteome</keyword>
<reference evidence="1" key="1">
    <citation type="submission" date="2022-07" db="EMBL/GenBank/DDBJ databases">
        <title>Fungi with potential for degradation of polypropylene.</title>
        <authorList>
            <person name="Gostincar C."/>
        </authorList>
    </citation>
    <scope>NUCLEOTIDE SEQUENCE</scope>
    <source>
        <strain evidence="1">EXF-13287</strain>
    </source>
</reference>
<sequence length="416" mass="47114">MEGLIPEILAIIAEFADIQSIYNLMLTCKRFHEVLLSNERSVVKRRLDAYYRSAIDPRVFQHPELVKDHPLIRLSEKKYGAVLTSDSPRRTVARPYSYAVIKELEVRERRINERFSFTQANISRSGLVGAGLSPETREHLDSLARACRVADIIGDCVARIVARADFVQGYNAHLTEAHYARLPSTCPCNSWGYALLGYLSEDILNARGRRMLERSGPLLPGSRAVDRDVETMVIKLVCTVRKAQLALIQGLSQWDLVYLSWLTEVAGDAYTGMVPEDLPLTDTSHWERRTAFKECVIRRGASLTIWAVCADDETRELDSNGVWSAFPPVENKKMAQLMDVFDKEVEVKEEVKAGGEEDGTIPVMEPGLQMTTVGTMRRKANPDLLQKHERDFVKLMTRFEDAEEKSDEDWDGSMDD</sequence>
<evidence type="ECO:0000313" key="1">
    <source>
        <dbReference type="EMBL" id="KAJ9156873.1"/>
    </source>
</evidence>
<proteinExistence type="predicted"/>
<dbReference type="EMBL" id="JANBVN010000049">
    <property type="protein sequence ID" value="KAJ9156873.1"/>
    <property type="molecule type" value="Genomic_DNA"/>
</dbReference>
<protein>
    <recommendedName>
        <fullName evidence="3">F-box domain-containing protein</fullName>
    </recommendedName>
</protein>
<evidence type="ECO:0000313" key="2">
    <source>
        <dbReference type="Proteomes" id="UP001174691"/>
    </source>
</evidence>
<dbReference type="AlphaFoldDB" id="A0AA38RRL6"/>
<comment type="caution">
    <text evidence="1">The sequence shown here is derived from an EMBL/GenBank/DDBJ whole genome shotgun (WGS) entry which is preliminary data.</text>
</comment>
<gene>
    <name evidence="1" type="ORF">NKR19_g4079</name>
</gene>
<evidence type="ECO:0008006" key="3">
    <source>
        <dbReference type="Google" id="ProtNLM"/>
    </source>
</evidence>
<dbReference type="CDD" id="cd09917">
    <property type="entry name" value="F-box_SF"/>
    <property type="match status" value="1"/>
</dbReference>